<keyword evidence="1" id="KW-1133">Transmembrane helix</keyword>
<accession>A0ABY5W0M8</accession>
<keyword evidence="3" id="KW-1185">Reference proteome</keyword>
<gene>
    <name evidence="2" type="ORF">Dfulv_01375</name>
</gene>
<name>A0ABY5W0M8_9ACTN</name>
<sequence length="194" mass="20964">MSGPERIEWRRSFPSRSLSTLAWYVVSAGLVVLLVRGLFADEPEVLDSGADNPLADVPMWTLALAVVGAVPVVLAVVRRPRVGANHFALTVRPGWVRTLVLPWSRVAGVAMVEVEGERYLVVRLRDSLDRTGTNPAWLDQDVVRELAKTGSLPARSFDVAVRLRDFQGGPPGQLAALAAFAPDQVAIANHLPGS</sequence>
<evidence type="ECO:0000313" key="3">
    <source>
        <dbReference type="Proteomes" id="UP001059617"/>
    </source>
</evidence>
<evidence type="ECO:0000313" key="2">
    <source>
        <dbReference type="EMBL" id="UWP82989.1"/>
    </source>
</evidence>
<dbReference type="RefSeq" id="WP_259860768.1">
    <property type="nucleotide sequence ID" value="NZ_BAAAST010000031.1"/>
</dbReference>
<keyword evidence="1" id="KW-0812">Transmembrane</keyword>
<evidence type="ECO:0000256" key="1">
    <source>
        <dbReference type="SAM" id="Phobius"/>
    </source>
</evidence>
<feature type="transmembrane region" description="Helical" evidence="1">
    <location>
        <begin position="21"/>
        <end position="39"/>
    </location>
</feature>
<organism evidence="2 3">
    <name type="scientific">Dactylosporangium fulvum</name>
    <dbReference type="NCBI Taxonomy" id="53359"/>
    <lineage>
        <taxon>Bacteria</taxon>
        <taxon>Bacillati</taxon>
        <taxon>Actinomycetota</taxon>
        <taxon>Actinomycetes</taxon>
        <taxon>Micromonosporales</taxon>
        <taxon>Micromonosporaceae</taxon>
        <taxon>Dactylosporangium</taxon>
    </lineage>
</organism>
<dbReference type="EMBL" id="CP073720">
    <property type="protein sequence ID" value="UWP82989.1"/>
    <property type="molecule type" value="Genomic_DNA"/>
</dbReference>
<reference evidence="2" key="1">
    <citation type="submission" date="2021-04" db="EMBL/GenBank/DDBJ databases">
        <authorList>
            <person name="Hartkoorn R.C."/>
            <person name="Beaudoing E."/>
            <person name="Hot D."/>
        </authorList>
    </citation>
    <scope>NUCLEOTIDE SEQUENCE</scope>
    <source>
        <strain evidence="2">NRRL B-16292</strain>
    </source>
</reference>
<proteinExistence type="predicted"/>
<feature type="transmembrane region" description="Helical" evidence="1">
    <location>
        <begin position="59"/>
        <end position="77"/>
    </location>
</feature>
<evidence type="ECO:0008006" key="4">
    <source>
        <dbReference type="Google" id="ProtNLM"/>
    </source>
</evidence>
<protein>
    <recommendedName>
        <fullName evidence="4">PH domain-containing protein</fullName>
    </recommendedName>
</protein>
<keyword evidence="1" id="KW-0472">Membrane</keyword>
<dbReference type="Proteomes" id="UP001059617">
    <property type="component" value="Chromosome"/>
</dbReference>
<reference evidence="2" key="2">
    <citation type="submission" date="2022-09" db="EMBL/GenBank/DDBJ databases">
        <title>Biosynthetic gene clusters of Dactylosporangioum fulvum.</title>
        <authorList>
            <person name="Caradec T."/>
        </authorList>
    </citation>
    <scope>NUCLEOTIDE SEQUENCE</scope>
    <source>
        <strain evidence="2">NRRL B-16292</strain>
    </source>
</reference>